<dbReference type="Proteomes" id="UP000317648">
    <property type="component" value="Chromosome"/>
</dbReference>
<dbReference type="GO" id="GO:0016705">
    <property type="term" value="F:oxidoreductase activity, acting on paired donors, with incorporation or reduction of molecular oxygen"/>
    <property type="evidence" value="ECO:0007669"/>
    <property type="project" value="InterPro"/>
</dbReference>
<dbReference type="PANTHER" id="PTHR46696">
    <property type="entry name" value="P450, PUTATIVE (EUROFUNG)-RELATED"/>
    <property type="match status" value="1"/>
</dbReference>
<dbReference type="InterPro" id="IPR002397">
    <property type="entry name" value="Cyt_P450_B"/>
</dbReference>
<dbReference type="KEGG" id="lcre:Pla8534_03330"/>
<evidence type="ECO:0000256" key="1">
    <source>
        <dbReference type="ARBA" id="ARBA00010617"/>
    </source>
</evidence>
<dbReference type="GO" id="GO:0020037">
    <property type="term" value="F:heme binding"/>
    <property type="evidence" value="ECO:0007669"/>
    <property type="project" value="InterPro"/>
</dbReference>
<reference evidence="8 9" key="1">
    <citation type="submission" date="2019-02" db="EMBL/GenBank/DDBJ databases">
        <title>Deep-cultivation of Planctomycetes and their phenomic and genomic characterization uncovers novel biology.</title>
        <authorList>
            <person name="Wiegand S."/>
            <person name="Jogler M."/>
            <person name="Boedeker C."/>
            <person name="Pinto D."/>
            <person name="Vollmers J."/>
            <person name="Rivas-Marin E."/>
            <person name="Kohn T."/>
            <person name="Peeters S.H."/>
            <person name="Heuer A."/>
            <person name="Rast P."/>
            <person name="Oberbeckmann S."/>
            <person name="Bunk B."/>
            <person name="Jeske O."/>
            <person name="Meyerdierks A."/>
            <person name="Storesund J.E."/>
            <person name="Kallscheuer N."/>
            <person name="Luecker S."/>
            <person name="Lage O.M."/>
            <person name="Pohl T."/>
            <person name="Merkel B.J."/>
            <person name="Hornburger P."/>
            <person name="Mueller R.-W."/>
            <person name="Bruemmer F."/>
            <person name="Labrenz M."/>
            <person name="Spormann A.M."/>
            <person name="Op den Camp H."/>
            <person name="Overmann J."/>
            <person name="Amann R."/>
            <person name="Jetten M.S.M."/>
            <person name="Mascher T."/>
            <person name="Medema M.H."/>
            <person name="Devos D.P."/>
            <person name="Kaster A.-K."/>
            <person name="Ovreas L."/>
            <person name="Rohde M."/>
            <person name="Galperin M.Y."/>
            <person name="Jogler C."/>
        </authorList>
    </citation>
    <scope>NUCLEOTIDE SEQUENCE [LARGE SCALE GENOMIC DNA]</scope>
    <source>
        <strain evidence="8 9">Pla85_3_4</strain>
    </source>
</reference>
<evidence type="ECO:0000256" key="7">
    <source>
        <dbReference type="RuleBase" id="RU000461"/>
    </source>
</evidence>
<protein>
    <submittedName>
        <fullName evidence="8">Cytochrome P450 107B1</fullName>
        <ecNumber evidence="8">1.14.-.-</ecNumber>
    </submittedName>
</protein>
<evidence type="ECO:0000313" key="8">
    <source>
        <dbReference type="EMBL" id="QDU92585.1"/>
    </source>
</evidence>
<dbReference type="Gene3D" id="1.10.630.10">
    <property type="entry name" value="Cytochrome P450"/>
    <property type="match status" value="1"/>
</dbReference>
<dbReference type="GO" id="GO:0004497">
    <property type="term" value="F:monooxygenase activity"/>
    <property type="evidence" value="ECO:0007669"/>
    <property type="project" value="UniProtKB-KW"/>
</dbReference>
<evidence type="ECO:0000256" key="6">
    <source>
        <dbReference type="ARBA" id="ARBA00023033"/>
    </source>
</evidence>
<evidence type="ECO:0000256" key="4">
    <source>
        <dbReference type="ARBA" id="ARBA00023002"/>
    </source>
</evidence>
<dbReference type="RefSeq" id="WP_197442916.1">
    <property type="nucleotide sequence ID" value="NZ_CP036433.1"/>
</dbReference>
<keyword evidence="4 7" id="KW-0560">Oxidoreductase</keyword>
<evidence type="ECO:0000256" key="3">
    <source>
        <dbReference type="ARBA" id="ARBA00022723"/>
    </source>
</evidence>
<sequence>MALQNFDLTSIAFKRDPYPTFARMRAAGPVVRVKLPLIGEAWAATTYEAAVDVLRDQKQFALEPRHAGRKNFAGMKWWMPRSLRVLTKNMLTTDEPDHRRLRSLVEQAFQRQSVNEMRPRLVALAGRFLDHFEAAALADNGRADLMEHFAKPFPLAVICELLGLPEEDRAKFSRFASGLTNASSPWSILRAMFGIRKLLRYLKEQLAVCRRRPRPGVISALVEAEQDGQRLSEDELLAMAFLLLFAGHETTVHLIATGVHNLLRHPDQKDRLLHDWSLAESAVNETLRYVSSIQFTKPRYVRQDAEKYGVSLKRGEMVFALLGSANVDPAQFEEPETFDIGRQPNRHLGFGGGIHVCLGFKLATAETAIALESLFTRFPDLELAVPEEELRWLKRMGTRGFLELPLRLRPQATGPTAGRHAD</sequence>
<dbReference type="PROSITE" id="PS00086">
    <property type="entry name" value="CYTOCHROME_P450"/>
    <property type="match status" value="1"/>
</dbReference>
<dbReference type="InterPro" id="IPR001128">
    <property type="entry name" value="Cyt_P450"/>
</dbReference>
<keyword evidence="5 7" id="KW-0408">Iron</keyword>
<organism evidence="8 9">
    <name type="scientific">Lignipirellula cremea</name>
    <dbReference type="NCBI Taxonomy" id="2528010"/>
    <lineage>
        <taxon>Bacteria</taxon>
        <taxon>Pseudomonadati</taxon>
        <taxon>Planctomycetota</taxon>
        <taxon>Planctomycetia</taxon>
        <taxon>Pirellulales</taxon>
        <taxon>Pirellulaceae</taxon>
        <taxon>Lignipirellula</taxon>
    </lineage>
</organism>
<dbReference type="CDD" id="cd11029">
    <property type="entry name" value="CYP107-like"/>
    <property type="match status" value="1"/>
</dbReference>
<dbReference type="FunFam" id="1.10.630.10:FF:000018">
    <property type="entry name" value="Cytochrome P450 monooxygenase"/>
    <property type="match status" value="1"/>
</dbReference>
<name>A0A518DL72_9BACT</name>
<keyword evidence="2 7" id="KW-0349">Heme</keyword>
<keyword evidence="9" id="KW-1185">Reference proteome</keyword>
<keyword evidence="3 7" id="KW-0479">Metal-binding</keyword>
<dbReference type="GO" id="GO:0005506">
    <property type="term" value="F:iron ion binding"/>
    <property type="evidence" value="ECO:0007669"/>
    <property type="project" value="InterPro"/>
</dbReference>
<proteinExistence type="inferred from homology"/>
<dbReference type="PRINTS" id="PR00359">
    <property type="entry name" value="BP450"/>
</dbReference>
<dbReference type="InterPro" id="IPR036396">
    <property type="entry name" value="Cyt_P450_sf"/>
</dbReference>
<keyword evidence="6 7" id="KW-0503">Monooxygenase</keyword>
<gene>
    <name evidence="8" type="ORF">Pla8534_03330</name>
</gene>
<dbReference type="InterPro" id="IPR017972">
    <property type="entry name" value="Cyt_P450_CS"/>
</dbReference>
<dbReference type="SUPFAM" id="SSF48264">
    <property type="entry name" value="Cytochrome P450"/>
    <property type="match status" value="1"/>
</dbReference>
<evidence type="ECO:0000256" key="2">
    <source>
        <dbReference type="ARBA" id="ARBA00022617"/>
    </source>
</evidence>
<dbReference type="Pfam" id="PF00067">
    <property type="entry name" value="p450"/>
    <property type="match status" value="1"/>
</dbReference>
<dbReference type="EMBL" id="CP036433">
    <property type="protein sequence ID" value="QDU92585.1"/>
    <property type="molecule type" value="Genomic_DNA"/>
</dbReference>
<dbReference type="PANTHER" id="PTHR46696:SF1">
    <property type="entry name" value="CYTOCHROME P450 YJIB-RELATED"/>
    <property type="match status" value="1"/>
</dbReference>
<accession>A0A518DL72</accession>
<dbReference type="AlphaFoldDB" id="A0A518DL72"/>
<comment type="similarity">
    <text evidence="1 7">Belongs to the cytochrome P450 family.</text>
</comment>
<evidence type="ECO:0000256" key="5">
    <source>
        <dbReference type="ARBA" id="ARBA00023004"/>
    </source>
</evidence>
<evidence type="ECO:0000313" key="9">
    <source>
        <dbReference type="Proteomes" id="UP000317648"/>
    </source>
</evidence>
<dbReference type="EC" id="1.14.-.-" evidence="8"/>